<feature type="non-terminal residue" evidence="8">
    <location>
        <position position="1"/>
    </location>
</feature>
<dbReference type="InterPro" id="IPR007120">
    <property type="entry name" value="DNA-dir_RNAP_su2_dom"/>
</dbReference>
<keyword evidence="5" id="KW-0548">Nucleotidyltransferase</keyword>
<keyword evidence="9" id="KW-1185">Reference proteome</keyword>
<dbReference type="EMBL" id="MCOG01000108">
    <property type="protein sequence ID" value="ORY46254.1"/>
    <property type="molecule type" value="Genomic_DNA"/>
</dbReference>
<dbReference type="PANTHER" id="PTHR20856">
    <property type="entry name" value="DNA-DIRECTED RNA POLYMERASE I SUBUNIT 2"/>
    <property type="match status" value="1"/>
</dbReference>
<dbReference type="Proteomes" id="UP000193920">
    <property type="component" value="Unassembled WGS sequence"/>
</dbReference>
<dbReference type="Gene3D" id="2.40.270.10">
    <property type="entry name" value="DNA-directed RNA polymerase, subunit 2, domain 6"/>
    <property type="match status" value="1"/>
</dbReference>
<feature type="non-terminal residue" evidence="8">
    <location>
        <position position="59"/>
    </location>
</feature>
<dbReference type="AlphaFoldDB" id="A0A1Y2CHE9"/>
<keyword evidence="4" id="KW-0808">Transferase</keyword>
<comment type="caution">
    <text evidence="8">The sequence shown here is derived from an EMBL/GenBank/DDBJ whole genome shotgun (WGS) entry which is preliminary data.</text>
</comment>
<evidence type="ECO:0000313" key="8">
    <source>
        <dbReference type="EMBL" id="ORY46254.1"/>
    </source>
</evidence>
<evidence type="ECO:0000256" key="3">
    <source>
        <dbReference type="ARBA" id="ARBA00022478"/>
    </source>
</evidence>
<evidence type="ECO:0000256" key="5">
    <source>
        <dbReference type="ARBA" id="ARBA00022695"/>
    </source>
</evidence>
<dbReference type="OrthoDB" id="2426160at2759"/>
<proteinExistence type="inferred from homology"/>
<keyword evidence="3" id="KW-0240">DNA-directed RNA polymerase</keyword>
<dbReference type="EC" id="2.7.7.6" evidence="2"/>
<dbReference type="GO" id="GO:0003677">
    <property type="term" value="F:DNA binding"/>
    <property type="evidence" value="ECO:0007669"/>
    <property type="project" value="InterPro"/>
</dbReference>
<name>A0A1Y2CHE9_9FUNG</name>
<dbReference type="GO" id="GO:0000428">
    <property type="term" value="C:DNA-directed RNA polymerase complex"/>
    <property type="evidence" value="ECO:0007669"/>
    <property type="project" value="UniProtKB-KW"/>
</dbReference>
<evidence type="ECO:0000259" key="7">
    <source>
        <dbReference type="Pfam" id="PF00562"/>
    </source>
</evidence>
<evidence type="ECO:0000256" key="6">
    <source>
        <dbReference type="ARBA" id="ARBA00023163"/>
    </source>
</evidence>
<sequence length="59" mass="6709">PQRGDKFTSRYSQKGVIGDIIPEHLLPFFESGIIPYIIINLHAFPSRMTIGHLLEMLIS</sequence>
<dbReference type="GO" id="GO:0032549">
    <property type="term" value="F:ribonucleoside binding"/>
    <property type="evidence" value="ECO:0007669"/>
    <property type="project" value="InterPro"/>
</dbReference>
<protein>
    <recommendedName>
        <fullName evidence="2">DNA-directed RNA polymerase</fullName>
        <ecNumber evidence="2">2.7.7.6</ecNumber>
    </recommendedName>
</protein>
<organism evidence="8 9">
    <name type="scientific">Neocallimastix californiae</name>
    <dbReference type="NCBI Taxonomy" id="1754190"/>
    <lineage>
        <taxon>Eukaryota</taxon>
        <taxon>Fungi</taxon>
        <taxon>Fungi incertae sedis</taxon>
        <taxon>Chytridiomycota</taxon>
        <taxon>Chytridiomycota incertae sedis</taxon>
        <taxon>Neocallimastigomycetes</taxon>
        <taxon>Neocallimastigales</taxon>
        <taxon>Neocallimastigaceae</taxon>
        <taxon>Neocallimastix</taxon>
    </lineage>
</organism>
<gene>
    <name evidence="8" type="ORF">LY90DRAFT_363285</name>
</gene>
<dbReference type="InterPro" id="IPR015712">
    <property type="entry name" value="DNA-dir_RNA_pol_su2"/>
</dbReference>
<reference evidence="8 9" key="1">
    <citation type="submission" date="2016-08" db="EMBL/GenBank/DDBJ databases">
        <title>A Parts List for Fungal Cellulosomes Revealed by Comparative Genomics.</title>
        <authorList>
            <consortium name="DOE Joint Genome Institute"/>
            <person name="Haitjema C.H."/>
            <person name="Gilmore S.P."/>
            <person name="Henske J.K."/>
            <person name="Solomon K.V."/>
            <person name="De Groot R."/>
            <person name="Kuo A."/>
            <person name="Mondo S.J."/>
            <person name="Salamov A.A."/>
            <person name="Labutti K."/>
            <person name="Zhao Z."/>
            <person name="Chiniquy J."/>
            <person name="Barry K."/>
            <person name="Brewer H.M."/>
            <person name="Purvine S.O."/>
            <person name="Wright A.T."/>
            <person name="Boxma B."/>
            <person name="Van Alen T."/>
            <person name="Hackstein J.H."/>
            <person name="Baker S.E."/>
            <person name="Grigoriev I.V."/>
            <person name="O'Malley M.A."/>
        </authorList>
    </citation>
    <scope>NUCLEOTIDE SEQUENCE [LARGE SCALE GENOMIC DNA]</scope>
    <source>
        <strain evidence="8 9">G1</strain>
    </source>
</reference>
<evidence type="ECO:0000256" key="4">
    <source>
        <dbReference type="ARBA" id="ARBA00022679"/>
    </source>
</evidence>
<dbReference type="STRING" id="1754190.A0A1Y2CHE9"/>
<feature type="domain" description="DNA-directed RNA polymerase subunit 2 hybrid-binding" evidence="7">
    <location>
        <begin position="1"/>
        <end position="58"/>
    </location>
</feature>
<dbReference type="GO" id="GO:0006351">
    <property type="term" value="P:DNA-templated transcription"/>
    <property type="evidence" value="ECO:0007669"/>
    <property type="project" value="InterPro"/>
</dbReference>
<comment type="similarity">
    <text evidence="1">Belongs to the RNA polymerase beta chain family.</text>
</comment>
<evidence type="ECO:0000256" key="2">
    <source>
        <dbReference type="ARBA" id="ARBA00012418"/>
    </source>
</evidence>
<dbReference type="GO" id="GO:0003899">
    <property type="term" value="F:DNA-directed RNA polymerase activity"/>
    <property type="evidence" value="ECO:0007669"/>
    <property type="project" value="UniProtKB-EC"/>
</dbReference>
<dbReference type="InterPro" id="IPR037033">
    <property type="entry name" value="DNA-dir_RNAP_su2_hyb_sf"/>
</dbReference>
<evidence type="ECO:0000256" key="1">
    <source>
        <dbReference type="ARBA" id="ARBA00006835"/>
    </source>
</evidence>
<dbReference type="SUPFAM" id="SSF64484">
    <property type="entry name" value="beta and beta-prime subunits of DNA dependent RNA-polymerase"/>
    <property type="match status" value="1"/>
</dbReference>
<evidence type="ECO:0000313" key="9">
    <source>
        <dbReference type="Proteomes" id="UP000193920"/>
    </source>
</evidence>
<dbReference type="Pfam" id="PF00562">
    <property type="entry name" value="RNA_pol_Rpb2_6"/>
    <property type="match status" value="1"/>
</dbReference>
<accession>A0A1Y2CHE9</accession>
<keyword evidence="6" id="KW-0804">Transcription</keyword>